<accession>A0A356LKR7</accession>
<dbReference type="PIRSF" id="PIRSF031804">
    <property type="entry name" value="UCP031804"/>
    <property type="match status" value="1"/>
</dbReference>
<dbReference type="Proteomes" id="UP000264036">
    <property type="component" value="Unassembled WGS sequence"/>
</dbReference>
<evidence type="ECO:0000256" key="2">
    <source>
        <dbReference type="ARBA" id="ARBA00022692"/>
    </source>
</evidence>
<keyword evidence="3" id="KW-1133">Transmembrane helix</keyword>
<comment type="caution">
    <text evidence="6">The sequence shown here is derived from an EMBL/GenBank/DDBJ whole genome shotgun (WGS) entry which is preliminary data.</text>
</comment>
<sequence>MTHYHTIDANTQDAEKPAGLVRKIARIAKRAGRTVIQKALLLYYAVRNPATPAWARRVIYGALAYLVLPLDALPDFIPGVGYTDDLSVLAAALAAVAYYITPEVRQQAEQAAKRWFKH</sequence>
<dbReference type="GO" id="GO:0012505">
    <property type="term" value="C:endomembrane system"/>
    <property type="evidence" value="ECO:0007669"/>
    <property type="project" value="UniProtKB-SubCell"/>
</dbReference>
<reference evidence="6 7" key="1">
    <citation type="journal article" date="2018" name="Nat. Biotechnol.">
        <title>A standardized bacterial taxonomy based on genome phylogeny substantially revises the tree of life.</title>
        <authorList>
            <person name="Parks D.H."/>
            <person name="Chuvochina M."/>
            <person name="Waite D.W."/>
            <person name="Rinke C."/>
            <person name="Skarshewski A."/>
            <person name="Chaumeil P.A."/>
            <person name="Hugenholtz P."/>
        </authorList>
    </citation>
    <scope>NUCLEOTIDE SEQUENCE [LARGE SCALE GENOMIC DNA]</scope>
    <source>
        <strain evidence="6">UBA10707</strain>
    </source>
</reference>
<dbReference type="InterPro" id="IPR016983">
    <property type="entry name" value="UCP031804"/>
</dbReference>
<evidence type="ECO:0000259" key="5">
    <source>
        <dbReference type="Pfam" id="PF06803"/>
    </source>
</evidence>
<feature type="domain" description="DUF1232" evidence="5">
    <location>
        <begin position="56"/>
        <end position="90"/>
    </location>
</feature>
<gene>
    <name evidence="6" type="ORF">DD666_19100</name>
</gene>
<organism evidence="6 7">
    <name type="scientific">Advenella kashmirensis</name>
    <dbReference type="NCBI Taxonomy" id="310575"/>
    <lineage>
        <taxon>Bacteria</taxon>
        <taxon>Pseudomonadati</taxon>
        <taxon>Pseudomonadota</taxon>
        <taxon>Betaproteobacteria</taxon>
        <taxon>Burkholderiales</taxon>
        <taxon>Alcaligenaceae</taxon>
    </lineage>
</organism>
<dbReference type="EMBL" id="DOEK01000040">
    <property type="protein sequence ID" value="HBP31504.1"/>
    <property type="molecule type" value="Genomic_DNA"/>
</dbReference>
<evidence type="ECO:0000256" key="1">
    <source>
        <dbReference type="ARBA" id="ARBA00004127"/>
    </source>
</evidence>
<dbReference type="InterPro" id="IPR010652">
    <property type="entry name" value="DUF1232"/>
</dbReference>
<evidence type="ECO:0000313" key="6">
    <source>
        <dbReference type="EMBL" id="HBP31504.1"/>
    </source>
</evidence>
<dbReference type="AlphaFoldDB" id="A0A356LKR7"/>
<evidence type="ECO:0000313" key="7">
    <source>
        <dbReference type="Proteomes" id="UP000264036"/>
    </source>
</evidence>
<keyword evidence="4" id="KW-0472">Membrane</keyword>
<proteinExistence type="predicted"/>
<name>A0A356LKR7_9BURK</name>
<keyword evidence="2" id="KW-0812">Transmembrane</keyword>
<dbReference type="Pfam" id="PF06803">
    <property type="entry name" value="DUF1232"/>
    <property type="match status" value="1"/>
</dbReference>
<evidence type="ECO:0000256" key="3">
    <source>
        <dbReference type="ARBA" id="ARBA00022989"/>
    </source>
</evidence>
<comment type="subcellular location">
    <subcellularLocation>
        <location evidence="1">Endomembrane system</location>
        <topology evidence="1">Multi-pass membrane protein</topology>
    </subcellularLocation>
</comment>
<evidence type="ECO:0000256" key="4">
    <source>
        <dbReference type="ARBA" id="ARBA00023136"/>
    </source>
</evidence>
<protein>
    <recommendedName>
        <fullName evidence="5">DUF1232 domain-containing protein</fullName>
    </recommendedName>
</protein>